<dbReference type="InterPro" id="IPR032675">
    <property type="entry name" value="LRR_dom_sf"/>
</dbReference>
<proteinExistence type="predicted"/>
<dbReference type="InterPro" id="IPR003593">
    <property type="entry name" value="AAA+_ATPase"/>
</dbReference>
<keyword evidence="6" id="KW-0472">Membrane</keyword>
<name>A0A0D3H511_9ORYZ</name>
<dbReference type="Gene3D" id="1.10.8.430">
    <property type="entry name" value="Helical domain of apoptotic protease-activating factors"/>
    <property type="match status" value="1"/>
</dbReference>
<accession>A0A0D3H511</accession>
<dbReference type="EnsemblPlants" id="OBART09G04880.1">
    <property type="protein sequence ID" value="OBART09G04880.1"/>
    <property type="gene ID" value="OBART09G04880"/>
</dbReference>
<dbReference type="Gramene" id="OBART09G04880.1">
    <property type="protein sequence ID" value="OBART09G04880.1"/>
    <property type="gene ID" value="OBART09G04880"/>
</dbReference>
<keyword evidence="6" id="KW-1133">Transmembrane helix</keyword>
<dbReference type="HOGENOM" id="CLU_000837_8_6_1"/>
<dbReference type="Proteomes" id="UP000026960">
    <property type="component" value="Chromosome 9"/>
</dbReference>
<dbReference type="PANTHER" id="PTHR36766">
    <property type="entry name" value="PLANT BROAD-SPECTRUM MILDEW RESISTANCE PROTEIN RPW8"/>
    <property type="match status" value="1"/>
</dbReference>
<evidence type="ECO:0000256" key="6">
    <source>
        <dbReference type="SAM" id="Phobius"/>
    </source>
</evidence>
<dbReference type="GO" id="GO:0006952">
    <property type="term" value="P:defense response"/>
    <property type="evidence" value="ECO:0007669"/>
    <property type="project" value="UniProtKB-KW"/>
</dbReference>
<dbReference type="SMART" id="SM00382">
    <property type="entry name" value="AAA"/>
    <property type="match status" value="1"/>
</dbReference>
<evidence type="ECO:0000256" key="1">
    <source>
        <dbReference type="ARBA" id="ARBA00022614"/>
    </source>
</evidence>
<dbReference type="InterPro" id="IPR002182">
    <property type="entry name" value="NB-ARC"/>
</dbReference>
<dbReference type="GO" id="GO:0043531">
    <property type="term" value="F:ADP binding"/>
    <property type="evidence" value="ECO:0007669"/>
    <property type="project" value="InterPro"/>
</dbReference>
<keyword evidence="9" id="KW-1185">Reference proteome</keyword>
<keyword evidence="6" id="KW-0812">Transmembrane</keyword>
<dbReference type="Pfam" id="PF25019">
    <property type="entry name" value="LRR_R13L1-DRL21"/>
    <property type="match status" value="1"/>
</dbReference>
<evidence type="ECO:0000256" key="4">
    <source>
        <dbReference type="SAM" id="Coils"/>
    </source>
</evidence>
<keyword evidence="1" id="KW-0433">Leucine-rich repeat</keyword>
<reference evidence="8" key="2">
    <citation type="submission" date="2015-03" db="UniProtKB">
        <authorList>
            <consortium name="EnsemblPlants"/>
        </authorList>
    </citation>
    <scope>IDENTIFICATION</scope>
</reference>
<keyword evidence="3" id="KW-0611">Plant defense</keyword>
<organism evidence="8">
    <name type="scientific">Oryza barthii</name>
    <dbReference type="NCBI Taxonomy" id="65489"/>
    <lineage>
        <taxon>Eukaryota</taxon>
        <taxon>Viridiplantae</taxon>
        <taxon>Streptophyta</taxon>
        <taxon>Embryophyta</taxon>
        <taxon>Tracheophyta</taxon>
        <taxon>Spermatophyta</taxon>
        <taxon>Magnoliopsida</taxon>
        <taxon>Liliopsida</taxon>
        <taxon>Poales</taxon>
        <taxon>Poaceae</taxon>
        <taxon>BOP clade</taxon>
        <taxon>Oryzoideae</taxon>
        <taxon>Oryzeae</taxon>
        <taxon>Oryzinae</taxon>
        <taxon>Oryza</taxon>
    </lineage>
</organism>
<dbReference type="InterPro" id="IPR042197">
    <property type="entry name" value="Apaf_helical"/>
</dbReference>
<dbReference type="InterPro" id="IPR058922">
    <property type="entry name" value="WHD_DRP"/>
</dbReference>
<evidence type="ECO:0000313" key="8">
    <source>
        <dbReference type="EnsemblPlants" id="OBART09G04880.1"/>
    </source>
</evidence>
<reference evidence="8" key="1">
    <citation type="journal article" date="2009" name="Rice">
        <title>De Novo Next Generation Sequencing of Plant Genomes.</title>
        <authorList>
            <person name="Rounsley S."/>
            <person name="Marri P.R."/>
            <person name="Yu Y."/>
            <person name="He R."/>
            <person name="Sisneros N."/>
            <person name="Goicoechea J.L."/>
            <person name="Lee S.J."/>
            <person name="Angelova A."/>
            <person name="Kudrna D."/>
            <person name="Luo M."/>
            <person name="Affourtit J."/>
            <person name="Desany B."/>
            <person name="Knight J."/>
            <person name="Niazi F."/>
            <person name="Egholm M."/>
            <person name="Wing R.A."/>
        </authorList>
    </citation>
    <scope>NUCLEOTIDE SEQUENCE [LARGE SCALE GENOMIC DNA]</scope>
    <source>
        <strain evidence="8">cv. IRGC 105608</strain>
    </source>
</reference>
<evidence type="ECO:0000256" key="2">
    <source>
        <dbReference type="ARBA" id="ARBA00022737"/>
    </source>
</evidence>
<evidence type="ECO:0000259" key="7">
    <source>
        <dbReference type="SMART" id="SM00382"/>
    </source>
</evidence>
<evidence type="ECO:0000256" key="5">
    <source>
        <dbReference type="SAM" id="MobiDB-lite"/>
    </source>
</evidence>
<feature type="region of interest" description="Disordered" evidence="5">
    <location>
        <begin position="1"/>
        <end position="34"/>
    </location>
</feature>
<dbReference type="InterPro" id="IPR056789">
    <property type="entry name" value="LRR_R13L1-DRL21"/>
</dbReference>
<dbReference type="STRING" id="65489.A0A0D3H511"/>
<dbReference type="Gene3D" id="3.40.50.300">
    <property type="entry name" value="P-loop containing nucleotide triphosphate hydrolases"/>
    <property type="match status" value="1"/>
</dbReference>
<dbReference type="eggNOG" id="KOG4658">
    <property type="taxonomic scope" value="Eukaryota"/>
</dbReference>
<feature type="coiled-coil region" evidence="4">
    <location>
        <begin position="68"/>
        <end position="99"/>
    </location>
</feature>
<feature type="domain" description="AAA+ ATPase" evidence="7">
    <location>
        <begin position="194"/>
        <end position="331"/>
    </location>
</feature>
<protein>
    <recommendedName>
        <fullName evidence="7">AAA+ ATPase domain-containing protein</fullName>
    </recommendedName>
</protein>
<dbReference type="AlphaFoldDB" id="A0A0D3H511"/>
<dbReference type="FunFam" id="3.40.50.300:FF:001091">
    <property type="entry name" value="Probable disease resistance protein At1g61300"/>
    <property type="match status" value="1"/>
</dbReference>
<dbReference type="PANTHER" id="PTHR36766:SF70">
    <property type="entry name" value="DISEASE RESISTANCE PROTEIN RGA4"/>
    <property type="match status" value="1"/>
</dbReference>
<dbReference type="InterPro" id="IPR036388">
    <property type="entry name" value="WH-like_DNA-bd_sf"/>
</dbReference>
<dbReference type="Gene3D" id="3.80.10.10">
    <property type="entry name" value="Ribonuclease Inhibitor"/>
    <property type="match status" value="1"/>
</dbReference>
<dbReference type="Pfam" id="PF23559">
    <property type="entry name" value="WHD_DRP"/>
    <property type="match status" value="1"/>
</dbReference>
<dbReference type="Gene3D" id="1.10.10.10">
    <property type="entry name" value="Winged helix-like DNA-binding domain superfamily/Winged helix DNA-binding domain"/>
    <property type="match status" value="1"/>
</dbReference>
<evidence type="ECO:0000256" key="3">
    <source>
        <dbReference type="ARBA" id="ARBA00022821"/>
    </source>
</evidence>
<evidence type="ECO:0000313" key="9">
    <source>
        <dbReference type="Proteomes" id="UP000026960"/>
    </source>
</evidence>
<dbReference type="PaxDb" id="65489-OBART09G04880.1"/>
<dbReference type="SUPFAM" id="SSF52058">
    <property type="entry name" value="L domain-like"/>
    <property type="match status" value="1"/>
</dbReference>
<dbReference type="PRINTS" id="PR00364">
    <property type="entry name" value="DISEASERSIST"/>
</dbReference>
<feature type="transmembrane region" description="Helical" evidence="6">
    <location>
        <begin position="1066"/>
        <end position="1086"/>
    </location>
</feature>
<dbReference type="InterPro" id="IPR027417">
    <property type="entry name" value="P-loop_NTPase"/>
</dbReference>
<sequence>MAVRRAPLPVGPRAAADGNPAPPGESSKGPGLDGEFRRLVDIADEGVKLVNDAELRLKKRACDNPKDVAAWLRRLQSAKEDLDDALDEFRASMAAQRRRPEQEDRKKSIRHWFSRSSANHEVDKKMKITTEKLNKKFHGILQNGRELGLQPIKLQRQSRISEFPGVLSPQYTLVGDIEQEKLKLINKLTGSESTSAVIAIFGLGGIGKTMLARKVHDDLLTESAFSTVVWVNGSKSFTKKKLLRAILNSSGGKPGEAKKKSNEQIEDMLVTILGAKKFLLVLDDVWADQIHQDFLKVSLQAQQGSRILLTTQDEGVLRQIASDDIHKVNKLSFPDCWSLLCSSACLDEQDCDALTDIGITIIQKCNKVPLAIKVLGGLLGTKNPRREEWQEVISESEGWTLENVPDGMEEICLPIYLAYYSLPYHLKLCFDYCLQLPEGFVIRPQIVTQLWIAEGFIREQDNRNPEDIAEQYYKELVLRNLLQPEIGCFDMSKCTVHDCVKSLLQPSTKDKKSTDSTEGTKFFRSFRTAFVYKNPSGDRGLNWLINLRSFINLRSLDLTGTCIRYIPKSLEHLHHLRLLNLSLTQVLELPESIESLSNLQFLILRCCYWLETLPEEISNLVSLRSLDLEGTTPHMVLSRLSALEQLTALHGFIVDHNAAVPDNDHQNGWPMKELSPLNSLRSLQIMGIDRVPDESRAQEANLASKSHLTHLELCGSSTSDSQVFVPEEEQDRWLSVLCGLQPPQCLEYLKIASYYGSSLPDWLLQLRNLQRLVLTDCKLCDSLPALGQLQQLKFLTINGCPKLRIIEWRTGATTKLVFPKLEQLDLSDMQALESLDRFKHGDLLSLTKFHLENSPKLRSLPSGLGYCKVLTSMKIVGADSLQVIDNLPMLKELVVQDCRELVKISNLPVLQVLVVVDCSMLQDLRGVGGLRHVRLVDRVTKELPDWLTGHEAPLLQTFTIVGTTELLRKLVPNTKGWSAIRNMDRVYANLPDGAPFLAYNKGKPDFQMIKTIVSPQLEDPSADVILGKLVRMASQTGLADTVKRYFLPPLAIALVFLLLVTRDFTLIGVFLAFFAACVAGFSVIYIQKTSS</sequence>
<dbReference type="Pfam" id="PF00931">
    <property type="entry name" value="NB-ARC"/>
    <property type="match status" value="1"/>
</dbReference>
<keyword evidence="2" id="KW-0677">Repeat</keyword>
<dbReference type="SUPFAM" id="SSF52540">
    <property type="entry name" value="P-loop containing nucleoside triphosphate hydrolases"/>
    <property type="match status" value="1"/>
</dbReference>
<keyword evidence="4" id="KW-0175">Coiled coil</keyword>